<dbReference type="STRING" id="573321.SAMN04488505_10888"/>
<dbReference type="OrthoDB" id="634996at2"/>
<keyword evidence="3" id="KW-0413">Isomerase</keyword>
<sequence length="660" mass="74670">MNKLKMALAAPLILLASVAGAQQATKFFPERPIAGDSVTISYNPEHTMLKGLAPVSGVVWLYRHNNWETHDLDLQMTDTGWVAKYLLPDSAAFMVANFMANGITDKGGKPTYAVLLSDRNGRQMPTSYAAWAFLRLAIMEGTVPHAVEDSARIADDVGVFWMNNELKYYPGSRRHIMYGAMSVLKHSGAPRANTVILREIDFISKLPDATEAELMNASKAYRNLLGDAHKADSMDQVIINRFPNGITARDKMIYKMFRAGENERLSLWNTFVQQFPLQKFMDVDTETDAMYYEKVYRGVVYQQVMRSKNLEILDQMMDLAPLICLTEFHRLLIVNALAHDQIKLAEAFPYSKKLVEHIEAYTTNKHDSNSRFYSPRQWKQYVLNLAVPAFMGHAFILHQQGDDKTALVWMEKVKDQPYAKTADFMSLYAVLLDNNGRQPEALQVAENAAGSNKATPEIIALLKKQYIKEHGNENGFEAHFQGMKNAEQLSAEQEALRAELIRKEAPAFKLEQLSGGMADLNKQKGKIVVIDFWATWCGPCKEAMAGMQMAVNKYSQDKNVDFYFIATQESRPDYREQIKKFLQTKNFHMNVLLDAKSPSSGHLDDTYNKYTKTLQFSGIPAKVIIDRHGMIRWLGTGYKGSPSALADEISYIIELLKKEG</sequence>
<keyword evidence="4" id="KW-1185">Reference proteome</keyword>
<dbReference type="InterPro" id="IPR050553">
    <property type="entry name" value="Thioredoxin_ResA/DsbE_sf"/>
</dbReference>
<dbReference type="GO" id="GO:0016853">
    <property type="term" value="F:isomerase activity"/>
    <property type="evidence" value="ECO:0007669"/>
    <property type="project" value="UniProtKB-KW"/>
</dbReference>
<evidence type="ECO:0000313" key="3">
    <source>
        <dbReference type="EMBL" id="SEN10153.1"/>
    </source>
</evidence>
<gene>
    <name evidence="3" type="ORF">SAMN04488505_10888</name>
</gene>
<reference evidence="3 4" key="1">
    <citation type="submission" date="2016-10" db="EMBL/GenBank/DDBJ databases">
        <authorList>
            <person name="de Groot N.N."/>
        </authorList>
    </citation>
    <scope>NUCLEOTIDE SEQUENCE [LARGE SCALE GENOMIC DNA]</scope>
    <source>
        <strain evidence="3 4">DSM 21039</strain>
    </source>
</reference>
<dbReference type="PROSITE" id="PS51352">
    <property type="entry name" value="THIOREDOXIN_2"/>
    <property type="match status" value="1"/>
</dbReference>
<keyword evidence="1" id="KW-0732">Signal</keyword>
<feature type="chain" id="PRO_5011611149" evidence="1">
    <location>
        <begin position="22"/>
        <end position="660"/>
    </location>
</feature>
<proteinExistence type="predicted"/>
<feature type="signal peptide" evidence="1">
    <location>
        <begin position="1"/>
        <end position="21"/>
    </location>
</feature>
<dbReference type="Gene3D" id="3.40.30.10">
    <property type="entry name" value="Glutaredoxin"/>
    <property type="match status" value="1"/>
</dbReference>
<evidence type="ECO:0000256" key="1">
    <source>
        <dbReference type="SAM" id="SignalP"/>
    </source>
</evidence>
<dbReference type="Proteomes" id="UP000198984">
    <property type="component" value="Unassembled WGS sequence"/>
</dbReference>
<dbReference type="Pfam" id="PF00578">
    <property type="entry name" value="AhpC-TSA"/>
    <property type="match status" value="1"/>
</dbReference>
<evidence type="ECO:0000313" key="4">
    <source>
        <dbReference type="Proteomes" id="UP000198984"/>
    </source>
</evidence>
<feature type="domain" description="Thioredoxin" evidence="2">
    <location>
        <begin position="499"/>
        <end position="658"/>
    </location>
</feature>
<protein>
    <submittedName>
        <fullName evidence="3">Thiol-disulfide isomerase or thioredoxin</fullName>
    </submittedName>
</protein>
<dbReference type="EMBL" id="FOBB01000008">
    <property type="protein sequence ID" value="SEN10153.1"/>
    <property type="molecule type" value="Genomic_DNA"/>
</dbReference>
<dbReference type="PANTHER" id="PTHR42852:SF17">
    <property type="entry name" value="THIOREDOXIN-LIKE PROTEIN HI_1115"/>
    <property type="match status" value="1"/>
</dbReference>
<evidence type="ECO:0000259" key="2">
    <source>
        <dbReference type="PROSITE" id="PS51352"/>
    </source>
</evidence>
<dbReference type="InterPro" id="IPR013766">
    <property type="entry name" value="Thioredoxin_domain"/>
</dbReference>
<dbReference type="AlphaFoldDB" id="A0A1H8DSF3"/>
<dbReference type="InterPro" id="IPR000866">
    <property type="entry name" value="AhpC/TSA"/>
</dbReference>
<dbReference type="RefSeq" id="WP_089918678.1">
    <property type="nucleotide sequence ID" value="NZ_FOBB01000008.1"/>
</dbReference>
<dbReference type="PANTHER" id="PTHR42852">
    <property type="entry name" value="THIOL:DISULFIDE INTERCHANGE PROTEIN DSBE"/>
    <property type="match status" value="1"/>
</dbReference>
<accession>A0A1H8DSF3</accession>
<dbReference type="GO" id="GO:0016209">
    <property type="term" value="F:antioxidant activity"/>
    <property type="evidence" value="ECO:0007669"/>
    <property type="project" value="InterPro"/>
</dbReference>
<dbReference type="GO" id="GO:0016491">
    <property type="term" value="F:oxidoreductase activity"/>
    <property type="evidence" value="ECO:0007669"/>
    <property type="project" value="InterPro"/>
</dbReference>
<name>A0A1H8DSF3_9BACT</name>
<dbReference type="InterPro" id="IPR036249">
    <property type="entry name" value="Thioredoxin-like_sf"/>
</dbReference>
<dbReference type="CDD" id="cd02966">
    <property type="entry name" value="TlpA_like_family"/>
    <property type="match status" value="1"/>
</dbReference>
<dbReference type="SUPFAM" id="SSF52833">
    <property type="entry name" value="Thioredoxin-like"/>
    <property type="match status" value="1"/>
</dbReference>
<organism evidence="3 4">
    <name type="scientific">Chitinophaga rupis</name>
    <dbReference type="NCBI Taxonomy" id="573321"/>
    <lineage>
        <taxon>Bacteria</taxon>
        <taxon>Pseudomonadati</taxon>
        <taxon>Bacteroidota</taxon>
        <taxon>Chitinophagia</taxon>
        <taxon>Chitinophagales</taxon>
        <taxon>Chitinophagaceae</taxon>
        <taxon>Chitinophaga</taxon>
    </lineage>
</organism>